<dbReference type="EMBL" id="AZBU02000009">
    <property type="protein sequence ID" value="TKR64813.1"/>
    <property type="molecule type" value="Genomic_DNA"/>
</dbReference>
<reference evidence="1 2" key="1">
    <citation type="journal article" date="2015" name="Genome Biol.">
        <title>Comparative genomics of Steinernema reveals deeply conserved gene regulatory networks.</title>
        <authorList>
            <person name="Dillman A.R."/>
            <person name="Macchietto M."/>
            <person name="Porter C.F."/>
            <person name="Rogers A."/>
            <person name="Williams B."/>
            <person name="Antoshechkin I."/>
            <person name="Lee M.M."/>
            <person name="Goodwin Z."/>
            <person name="Lu X."/>
            <person name="Lewis E.E."/>
            <person name="Goodrich-Blair H."/>
            <person name="Stock S.P."/>
            <person name="Adams B.J."/>
            <person name="Sternberg P.W."/>
            <person name="Mortazavi A."/>
        </authorList>
    </citation>
    <scope>NUCLEOTIDE SEQUENCE [LARGE SCALE GENOMIC DNA]</scope>
    <source>
        <strain evidence="1 2">ALL</strain>
    </source>
</reference>
<reference evidence="1 2" key="2">
    <citation type="journal article" date="2019" name="G3 (Bethesda)">
        <title>Hybrid Assembly of the Genome of the Entomopathogenic Nematode Steinernema carpocapsae Identifies the X-Chromosome.</title>
        <authorList>
            <person name="Serra L."/>
            <person name="Macchietto M."/>
            <person name="Macias-Munoz A."/>
            <person name="McGill C.J."/>
            <person name="Rodriguez I.M."/>
            <person name="Rodriguez B."/>
            <person name="Murad R."/>
            <person name="Mortazavi A."/>
        </authorList>
    </citation>
    <scope>NUCLEOTIDE SEQUENCE [LARGE SCALE GENOMIC DNA]</scope>
    <source>
        <strain evidence="1 2">ALL</strain>
    </source>
</reference>
<protein>
    <submittedName>
        <fullName evidence="1">Uncharacterized protein</fullName>
    </submittedName>
</protein>
<gene>
    <name evidence="1" type="ORF">L596_025292</name>
</gene>
<sequence length="180" mass="21020">MDVIEDLSGTTERLLRDLDERLLRQRKVTMLQADHFWKKCVSIIENRIGLALLDILTERADTLVGLFRTFCKDNKFHFGANPTEFVLFFNKQVNVHYMTQFDEAALPLTLQSFSLLVQEVKKTIRETCCTCADTYNQWVLFDCSHTTCVPFFNKMREASFLEILHKMKLNEALEDRSGIQ</sequence>
<evidence type="ECO:0000313" key="2">
    <source>
        <dbReference type="Proteomes" id="UP000298663"/>
    </source>
</evidence>
<comment type="caution">
    <text evidence="1">The sequence shown here is derived from an EMBL/GenBank/DDBJ whole genome shotgun (WGS) entry which is preliminary data.</text>
</comment>
<keyword evidence="2" id="KW-1185">Reference proteome</keyword>
<evidence type="ECO:0000313" key="1">
    <source>
        <dbReference type="EMBL" id="TKR64813.1"/>
    </source>
</evidence>
<dbReference type="AlphaFoldDB" id="A0A4U5M879"/>
<organism evidence="1 2">
    <name type="scientific">Steinernema carpocapsae</name>
    <name type="common">Entomopathogenic nematode</name>
    <dbReference type="NCBI Taxonomy" id="34508"/>
    <lineage>
        <taxon>Eukaryota</taxon>
        <taxon>Metazoa</taxon>
        <taxon>Ecdysozoa</taxon>
        <taxon>Nematoda</taxon>
        <taxon>Chromadorea</taxon>
        <taxon>Rhabditida</taxon>
        <taxon>Tylenchina</taxon>
        <taxon>Panagrolaimomorpha</taxon>
        <taxon>Strongyloidoidea</taxon>
        <taxon>Steinernematidae</taxon>
        <taxon>Steinernema</taxon>
    </lineage>
</organism>
<proteinExistence type="predicted"/>
<accession>A0A4U5M879</accession>
<dbReference type="Proteomes" id="UP000298663">
    <property type="component" value="Unassembled WGS sequence"/>
</dbReference>
<name>A0A4U5M879_STECR</name>